<gene>
    <name evidence="9" type="ORF">EIP91_000138</name>
</gene>
<dbReference type="InterPro" id="IPR038375">
    <property type="entry name" value="NDUFAF7_sf"/>
</dbReference>
<evidence type="ECO:0000313" key="9">
    <source>
        <dbReference type="EMBL" id="TCD72006.1"/>
    </source>
</evidence>
<organism evidence="9 10">
    <name type="scientific">Steccherinum ochraceum</name>
    <dbReference type="NCBI Taxonomy" id="92696"/>
    <lineage>
        <taxon>Eukaryota</taxon>
        <taxon>Fungi</taxon>
        <taxon>Dikarya</taxon>
        <taxon>Basidiomycota</taxon>
        <taxon>Agaricomycotina</taxon>
        <taxon>Agaricomycetes</taxon>
        <taxon>Polyporales</taxon>
        <taxon>Steccherinaceae</taxon>
        <taxon>Steccherinum</taxon>
    </lineage>
</organism>
<dbReference type="EC" id="2.1.1.320" evidence="7"/>
<protein>
    <recommendedName>
        <fullName evidence="7">Protein arginine methyltransferase NDUFAF7</fullName>
        <ecNumber evidence="7">2.1.1.320</ecNumber>
    </recommendedName>
</protein>
<evidence type="ECO:0000256" key="7">
    <source>
        <dbReference type="RuleBase" id="RU364114"/>
    </source>
</evidence>
<evidence type="ECO:0000256" key="8">
    <source>
        <dbReference type="SAM" id="MobiDB-lite"/>
    </source>
</evidence>
<reference evidence="9 10" key="1">
    <citation type="submission" date="2018-11" db="EMBL/GenBank/DDBJ databases">
        <title>Genome assembly of Steccherinum ochraceum LE-BIN_3174, the white-rot fungus of the Steccherinaceae family (The Residual Polyporoid clade, Polyporales, Basidiomycota).</title>
        <authorList>
            <person name="Fedorova T.V."/>
            <person name="Glazunova O.A."/>
            <person name="Landesman E.O."/>
            <person name="Moiseenko K.V."/>
            <person name="Psurtseva N.V."/>
            <person name="Savinova O.S."/>
            <person name="Shakhova N.V."/>
            <person name="Tyazhelova T.V."/>
            <person name="Vasina D.V."/>
        </authorList>
    </citation>
    <scope>NUCLEOTIDE SEQUENCE [LARGE SCALE GENOMIC DNA]</scope>
    <source>
        <strain evidence="9 10">LE-BIN_3174</strain>
    </source>
</reference>
<accession>A0A4R0RV59</accession>
<keyword evidence="3 7" id="KW-0489">Methyltransferase</keyword>
<dbReference type="GO" id="GO:0032981">
    <property type="term" value="P:mitochondrial respiratory chain complex I assembly"/>
    <property type="evidence" value="ECO:0007669"/>
    <property type="project" value="TreeGrafter"/>
</dbReference>
<comment type="function">
    <text evidence="7">Arginine methyltransferase involved in the assembly or stability of mitochondrial NADH:ubiquinone oxidoreductase complex (complex I).</text>
</comment>
<dbReference type="Pfam" id="PF02636">
    <property type="entry name" value="Methyltransf_28"/>
    <property type="match status" value="1"/>
</dbReference>
<comment type="catalytic activity">
    <reaction evidence="6 7">
        <text>L-arginyl-[protein] + 2 S-adenosyl-L-methionine = N(omega),N(omega)'-dimethyl-L-arginyl-[protein] + 2 S-adenosyl-L-homocysteine + 2 H(+)</text>
        <dbReference type="Rhea" id="RHEA:48108"/>
        <dbReference type="Rhea" id="RHEA-COMP:10532"/>
        <dbReference type="Rhea" id="RHEA-COMP:11992"/>
        <dbReference type="ChEBI" id="CHEBI:15378"/>
        <dbReference type="ChEBI" id="CHEBI:29965"/>
        <dbReference type="ChEBI" id="CHEBI:57856"/>
        <dbReference type="ChEBI" id="CHEBI:59789"/>
        <dbReference type="ChEBI" id="CHEBI:88221"/>
        <dbReference type="EC" id="2.1.1.320"/>
    </reaction>
</comment>
<dbReference type="STRING" id="92696.A0A4R0RV59"/>
<evidence type="ECO:0000256" key="3">
    <source>
        <dbReference type="ARBA" id="ARBA00022603"/>
    </source>
</evidence>
<keyword evidence="5 7" id="KW-0496">Mitochondrion</keyword>
<dbReference type="InterPro" id="IPR003788">
    <property type="entry name" value="NDUFAF7"/>
</dbReference>
<sequence length="430" mass="47410">MRNYATGASEAGLLEPNLTAVTKVEQIIMDTIKSTGPISFATYMQMCLSHPTGGYYMNPSNPVFGTKGDFITSPEISQVFGELVGVWLAHQYLVSSSNKPIRIVELGPGRGTLMNDMLRVLGTFKTTQSAVKDIRMVETSVAMREVQERTLRSFTEQNGWRIQWHNSLDDIPRDVEAFTMVVAHEFFDALPFHLLQKTHHGWQEVMISLTPDPAKPVGLRPSEATPSPATHSPLTKPPSSRFHHVLSSSPTASATLLGLSSTRFQKLPVGSRIEVSPTSFKIAHQVGELIKSDDGEHNLGCSLVVDYGGDHAFGSSFRAFKNHKIVDVFYRPGESDLTTNVDFGYLKEALSPNDQATFLLRMGLTQRVQKLQQAANNPERSKAIGSGAERLVDPTGMGRQYKVLGVTGHRNPKPSADERAQIDYPFITEP</sequence>
<name>A0A4R0RV59_9APHY</name>
<dbReference type="InterPro" id="IPR029063">
    <property type="entry name" value="SAM-dependent_MTases_sf"/>
</dbReference>
<evidence type="ECO:0000256" key="4">
    <source>
        <dbReference type="ARBA" id="ARBA00022679"/>
    </source>
</evidence>
<proteinExistence type="inferred from homology"/>
<feature type="region of interest" description="Disordered" evidence="8">
    <location>
        <begin position="214"/>
        <end position="243"/>
    </location>
</feature>
<feature type="compositionally biased region" description="Polar residues" evidence="8">
    <location>
        <begin position="224"/>
        <end position="233"/>
    </location>
</feature>
<dbReference type="GO" id="GO:0032259">
    <property type="term" value="P:methylation"/>
    <property type="evidence" value="ECO:0007669"/>
    <property type="project" value="UniProtKB-KW"/>
</dbReference>
<dbReference type="PANTHER" id="PTHR12049">
    <property type="entry name" value="PROTEIN ARGININE METHYLTRANSFERASE NDUFAF7, MITOCHONDRIAL"/>
    <property type="match status" value="1"/>
</dbReference>
<evidence type="ECO:0000256" key="6">
    <source>
        <dbReference type="ARBA" id="ARBA00048612"/>
    </source>
</evidence>
<comment type="similarity">
    <text evidence="2 7">Belongs to the NDUFAF7 family.</text>
</comment>
<dbReference type="Gene3D" id="3.40.50.12710">
    <property type="match status" value="1"/>
</dbReference>
<keyword evidence="10" id="KW-1185">Reference proteome</keyword>
<dbReference type="GO" id="GO:0005739">
    <property type="term" value="C:mitochondrion"/>
    <property type="evidence" value="ECO:0007669"/>
    <property type="project" value="UniProtKB-SubCell"/>
</dbReference>
<dbReference type="GO" id="GO:0035243">
    <property type="term" value="F:protein-arginine omega-N symmetric methyltransferase activity"/>
    <property type="evidence" value="ECO:0007669"/>
    <property type="project" value="UniProtKB-EC"/>
</dbReference>
<dbReference type="AlphaFoldDB" id="A0A4R0RV59"/>
<comment type="subcellular location">
    <subcellularLocation>
        <location evidence="1 7">Mitochondrion</location>
    </subcellularLocation>
</comment>
<keyword evidence="4 7" id="KW-0808">Transferase</keyword>
<evidence type="ECO:0000256" key="1">
    <source>
        <dbReference type="ARBA" id="ARBA00004173"/>
    </source>
</evidence>
<evidence type="ECO:0000256" key="5">
    <source>
        <dbReference type="ARBA" id="ARBA00023128"/>
    </source>
</evidence>
<dbReference type="OrthoDB" id="438553at2759"/>
<evidence type="ECO:0000256" key="2">
    <source>
        <dbReference type="ARBA" id="ARBA00005891"/>
    </source>
</evidence>
<dbReference type="Proteomes" id="UP000292702">
    <property type="component" value="Unassembled WGS sequence"/>
</dbReference>
<dbReference type="EMBL" id="RWJN01000001">
    <property type="protein sequence ID" value="TCD72006.1"/>
    <property type="molecule type" value="Genomic_DNA"/>
</dbReference>
<dbReference type="SUPFAM" id="SSF53335">
    <property type="entry name" value="S-adenosyl-L-methionine-dependent methyltransferases"/>
    <property type="match status" value="1"/>
</dbReference>
<comment type="caution">
    <text evidence="9">The sequence shown here is derived from an EMBL/GenBank/DDBJ whole genome shotgun (WGS) entry which is preliminary data.</text>
</comment>
<evidence type="ECO:0000313" key="10">
    <source>
        <dbReference type="Proteomes" id="UP000292702"/>
    </source>
</evidence>
<dbReference type="PANTHER" id="PTHR12049:SF7">
    <property type="entry name" value="PROTEIN ARGININE METHYLTRANSFERASE NDUFAF7, MITOCHONDRIAL"/>
    <property type="match status" value="1"/>
</dbReference>